<dbReference type="InterPro" id="IPR025857">
    <property type="entry name" value="MacB_PCD"/>
</dbReference>
<accession>A0A173MDL6</accession>
<keyword evidence="4 6" id="KW-1133">Transmembrane helix</keyword>
<dbReference type="PROSITE" id="PS51257">
    <property type="entry name" value="PROKAR_LIPOPROTEIN"/>
    <property type="match status" value="1"/>
</dbReference>
<evidence type="ECO:0000256" key="5">
    <source>
        <dbReference type="ARBA" id="ARBA00023136"/>
    </source>
</evidence>
<evidence type="ECO:0000256" key="1">
    <source>
        <dbReference type="ARBA" id="ARBA00004651"/>
    </source>
</evidence>
<reference evidence="10" key="1">
    <citation type="submission" date="2017-01" db="EMBL/GenBank/DDBJ databases">
        <authorList>
            <person name="Varghese N."/>
            <person name="Submissions S."/>
        </authorList>
    </citation>
    <scope>NUCLEOTIDE SEQUENCE [LARGE SCALE GENOMIC DNA]</scope>
    <source>
        <strain evidence="10">DSM 21054</strain>
    </source>
</reference>
<dbReference type="AlphaFoldDB" id="A0A173MDL6"/>
<feature type="domain" description="MacB-like periplasmic core" evidence="8">
    <location>
        <begin position="21"/>
        <end position="238"/>
    </location>
</feature>
<dbReference type="Pfam" id="PF12704">
    <property type="entry name" value="MacB_PCD"/>
    <property type="match status" value="2"/>
</dbReference>
<dbReference type="InterPro" id="IPR050250">
    <property type="entry name" value="Macrolide_Exporter_MacB"/>
</dbReference>
<feature type="transmembrane region" description="Helical" evidence="6">
    <location>
        <begin position="716"/>
        <end position="739"/>
    </location>
</feature>
<dbReference type="OrthoDB" id="5933722at2"/>
<feature type="domain" description="MacB-like periplasmic core" evidence="8">
    <location>
        <begin position="442"/>
        <end position="595"/>
    </location>
</feature>
<name>A0A173MDL6_9BACT</name>
<evidence type="ECO:0000259" key="8">
    <source>
        <dbReference type="Pfam" id="PF12704"/>
    </source>
</evidence>
<feature type="transmembrane region" description="Helical" evidence="6">
    <location>
        <begin position="673"/>
        <end position="695"/>
    </location>
</feature>
<organism evidence="9 10">
    <name type="scientific">Filimonas lacunae</name>
    <dbReference type="NCBI Taxonomy" id="477680"/>
    <lineage>
        <taxon>Bacteria</taxon>
        <taxon>Pseudomonadati</taxon>
        <taxon>Bacteroidota</taxon>
        <taxon>Chitinophagia</taxon>
        <taxon>Chitinophagales</taxon>
        <taxon>Chitinophagaceae</taxon>
        <taxon>Filimonas</taxon>
    </lineage>
</organism>
<sequence>MLRNYITTSVRNLFRNKAYAFINIGGLSLGLACAILIILYVKDEVSYDRFHRQAGQIYRVDREITRENGNKVKGGYSGYLQGPRFKASISEIAAFVRVQETQVDIKRGSNIQTQKVSRVDTNFFSVFNFPLLSGTPGGLKEPRSVVITEDMAKAQFGTTDAVGKTMLLNVDGFVPYVVTAVAANCPQNSSIKFQVLLPLNMAPEEENKNENWFSFFLNTFVVLYPHADVKAVDAKMQQVFETDARQTIISITQKYNLKNLGLSYFLQSLTDIHLSKEAGANEGLSDGSEPIYSYALSGIAFFILLIACINFVNLTLARSLKRAKEIGIRKVIGGQRNQLVLQFLGESFMLCLASFVLAIVIAQALLPVFNRLSNKALSFSYLLDTKLFLGYIALFLVTGLLAGFYPALVLSNYQPVKILYGRFMPAGKNWLQKSLVVFQFVLASFFIVATFTLFFQLNYLSSQQLGYDDSNLVMVSNLNMSTREIELFERELLKNPVIQGVAPKNSGTSGTTVKVNGGTKINIAYETVNSSYLPLLKIPIVEGRNFLPDFPADSSHSVLVNETFVKEAGWKTPIGQTIHIYEPAGDFIVVGVVKDHHYKALTEKIEPQLFRMSSADGFLGMFYIKIAAHDNAKSLAYIEAAFKKVFPLAPYSYHFKDQVNAESYDAEKKWKEMLQFGALLIIFISCIGLFGLSVLSMEKRAKEIGIRKVLGASVRGVATILSGDFLKLIFIALLISTPLSWLAANRWLENYPYRITMSWWMFALAGFIVLFIAMLTVSFHAIKAGIANPVRSLRSQ</sequence>
<dbReference type="PANTHER" id="PTHR30572:SF18">
    <property type="entry name" value="ABC-TYPE MACROLIDE FAMILY EXPORT SYSTEM PERMEASE COMPONENT 2"/>
    <property type="match status" value="1"/>
</dbReference>
<dbReference type="InterPro" id="IPR003838">
    <property type="entry name" value="ABC3_permease_C"/>
</dbReference>
<evidence type="ECO:0000256" key="6">
    <source>
        <dbReference type="SAM" id="Phobius"/>
    </source>
</evidence>
<feature type="transmembrane region" description="Helical" evidence="6">
    <location>
        <begin position="388"/>
        <end position="413"/>
    </location>
</feature>
<dbReference type="Pfam" id="PF02687">
    <property type="entry name" value="FtsX"/>
    <property type="match status" value="2"/>
</dbReference>
<keyword evidence="5 6" id="KW-0472">Membrane</keyword>
<comment type="subcellular location">
    <subcellularLocation>
        <location evidence="1">Cell membrane</location>
        <topology evidence="1">Multi-pass membrane protein</topology>
    </subcellularLocation>
</comment>
<dbReference type="PANTHER" id="PTHR30572">
    <property type="entry name" value="MEMBRANE COMPONENT OF TRANSPORTER-RELATED"/>
    <property type="match status" value="1"/>
</dbReference>
<dbReference type="GO" id="GO:0022857">
    <property type="term" value="F:transmembrane transporter activity"/>
    <property type="evidence" value="ECO:0007669"/>
    <property type="project" value="TreeGrafter"/>
</dbReference>
<keyword evidence="3 6" id="KW-0812">Transmembrane</keyword>
<feature type="transmembrane region" description="Helical" evidence="6">
    <location>
        <begin position="759"/>
        <end position="782"/>
    </location>
</feature>
<dbReference type="Proteomes" id="UP000186917">
    <property type="component" value="Unassembled WGS sequence"/>
</dbReference>
<keyword evidence="10" id="KW-1185">Reference proteome</keyword>
<evidence type="ECO:0000313" key="9">
    <source>
        <dbReference type="EMBL" id="SIT29169.1"/>
    </source>
</evidence>
<feature type="domain" description="ABC3 transporter permease C-terminal" evidence="7">
    <location>
        <begin position="678"/>
        <end position="784"/>
    </location>
</feature>
<feature type="domain" description="ABC3 transporter permease C-terminal" evidence="7">
    <location>
        <begin position="299"/>
        <end position="415"/>
    </location>
</feature>
<dbReference type="STRING" id="477680.SAMN05421788_108235"/>
<dbReference type="RefSeq" id="WP_076381250.1">
    <property type="nucleotide sequence ID" value="NZ_AP017422.1"/>
</dbReference>
<dbReference type="GO" id="GO:0005886">
    <property type="term" value="C:plasma membrane"/>
    <property type="evidence" value="ECO:0007669"/>
    <property type="project" value="UniProtKB-SubCell"/>
</dbReference>
<protein>
    <submittedName>
        <fullName evidence="9">Putative ABC transport system permease protein</fullName>
    </submittedName>
</protein>
<evidence type="ECO:0000256" key="3">
    <source>
        <dbReference type="ARBA" id="ARBA00022692"/>
    </source>
</evidence>
<keyword evidence="2" id="KW-1003">Cell membrane</keyword>
<evidence type="ECO:0000256" key="4">
    <source>
        <dbReference type="ARBA" id="ARBA00022989"/>
    </source>
</evidence>
<feature type="transmembrane region" description="Helical" evidence="6">
    <location>
        <begin position="20"/>
        <end position="41"/>
    </location>
</feature>
<gene>
    <name evidence="9" type="ORF">SAMN05421788_108235</name>
</gene>
<dbReference type="EMBL" id="FTOR01000008">
    <property type="protein sequence ID" value="SIT29169.1"/>
    <property type="molecule type" value="Genomic_DNA"/>
</dbReference>
<evidence type="ECO:0000256" key="2">
    <source>
        <dbReference type="ARBA" id="ARBA00022475"/>
    </source>
</evidence>
<evidence type="ECO:0000259" key="7">
    <source>
        <dbReference type="Pfam" id="PF02687"/>
    </source>
</evidence>
<feature type="transmembrane region" description="Helical" evidence="6">
    <location>
        <begin position="434"/>
        <end position="455"/>
    </location>
</feature>
<feature type="transmembrane region" description="Helical" evidence="6">
    <location>
        <begin position="339"/>
        <end position="368"/>
    </location>
</feature>
<evidence type="ECO:0000313" key="10">
    <source>
        <dbReference type="Proteomes" id="UP000186917"/>
    </source>
</evidence>
<dbReference type="KEGG" id="fln:FLA_1631"/>
<proteinExistence type="predicted"/>
<feature type="transmembrane region" description="Helical" evidence="6">
    <location>
        <begin position="291"/>
        <end position="318"/>
    </location>
</feature>